<dbReference type="Gene3D" id="1.10.10.10">
    <property type="entry name" value="Winged helix-like DNA-binding domain superfamily/Winged helix DNA-binding domain"/>
    <property type="match status" value="1"/>
</dbReference>
<dbReference type="Gene3D" id="3.40.50.150">
    <property type="entry name" value="Vaccinia Virus protein VP39"/>
    <property type="match status" value="1"/>
</dbReference>
<keyword evidence="2" id="KW-0808">Transferase</keyword>
<reference evidence="7" key="1">
    <citation type="journal article" date="2019" name="Int. J. Syst. Evol. Microbiol.">
        <title>The Global Catalogue of Microorganisms (GCM) 10K type strain sequencing project: providing services to taxonomists for standard genome sequencing and annotation.</title>
        <authorList>
            <consortium name="The Broad Institute Genomics Platform"/>
            <consortium name="The Broad Institute Genome Sequencing Center for Infectious Disease"/>
            <person name="Wu L."/>
            <person name="Ma J."/>
        </authorList>
    </citation>
    <scope>NUCLEOTIDE SEQUENCE [LARGE SCALE GENOMIC DNA]</scope>
    <source>
        <strain evidence="7">JCM 16928</strain>
    </source>
</reference>
<organism evidence="6 7">
    <name type="scientific">Kribbella ginsengisoli</name>
    <dbReference type="NCBI Taxonomy" id="363865"/>
    <lineage>
        <taxon>Bacteria</taxon>
        <taxon>Bacillati</taxon>
        <taxon>Actinomycetota</taxon>
        <taxon>Actinomycetes</taxon>
        <taxon>Propionibacteriales</taxon>
        <taxon>Kribbellaceae</taxon>
        <taxon>Kribbella</taxon>
    </lineage>
</organism>
<feature type="domain" description="O-methyltransferase C-terminal" evidence="4">
    <location>
        <begin position="141"/>
        <end position="330"/>
    </location>
</feature>
<dbReference type="SUPFAM" id="SSF53335">
    <property type="entry name" value="S-adenosyl-L-methionine-dependent methyltransferases"/>
    <property type="match status" value="1"/>
</dbReference>
<dbReference type="PANTHER" id="PTHR43712:SF2">
    <property type="entry name" value="O-METHYLTRANSFERASE CICE"/>
    <property type="match status" value="1"/>
</dbReference>
<evidence type="ECO:0000256" key="2">
    <source>
        <dbReference type="ARBA" id="ARBA00022679"/>
    </source>
</evidence>
<dbReference type="PIRSF" id="PIRSF005739">
    <property type="entry name" value="O-mtase"/>
    <property type="match status" value="1"/>
</dbReference>
<dbReference type="InterPro" id="IPR016461">
    <property type="entry name" value="COMT-like"/>
</dbReference>
<dbReference type="InterPro" id="IPR036390">
    <property type="entry name" value="WH_DNA-bd_sf"/>
</dbReference>
<gene>
    <name evidence="6" type="ORF">GCM10022235_70120</name>
</gene>
<comment type="caution">
    <text evidence="6">The sequence shown here is derived from an EMBL/GenBank/DDBJ whole genome shotgun (WGS) entry which is preliminary data.</text>
</comment>
<evidence type="ECO:0000259" key="4">
    <source>
        <dbReference type="Pfam" id="PF00891"/>
    </source>
</evidence>
<dbReference type="Pfam" id="PF08100">
    <property type="entry name" value="Dimerisation"/>
    <property type="match status" value="1"/>
</dbReference>
<dbReference type="InterPro" id="IPR036388">
    <property type="entry name" value="WH-like_DNA-bd_sf"/>
</dbReference>
<dbReference type="EMBL" id="BAABAA010000013">
    <property type="protein sequence ID" value="GAA3588959.1"/>
    <property type="molecule type" value="Genomic_DNA"/>
</dbReference>
<evidence type="ECO:0000313" key="6">
    <source>
        <dbReference type="EMBL" id="GAA3588959.1"/>
    </source>
</evidence>
<dbReference type="Proteomes" id="UP001501222">
    <property type="component" value="Unassembled WGS sequence"/>
</dbReference>
<feature type="domain" description="O-methyltransferase dimerisation" evidence="5">
    <location>
        <begin position="36"/>
        <end position="100"/>
    </location>
</feature>
<protein>
    <submittedName>
        <fullName evidence="6">Methyltransferase</fullName>
    </submittedName>
</protein>
<accession>A0ABP6YT18</accession>
<dbReference type="InterPro" id="IPR029063">
    <property type="entry name" value="SAM-dependent_MTases_sf"/>
</dbReference>
<keyword evidence="1 6" id="KW-0489">Methyltransferase</keyword>
<dbReference type="RefSeq" id="WP_344847900.1">
    <property type="nucleotide sequence ID" value="NZ_BAABAA010000013.1"/>
</dbReference>
<dbReference type="CDD" id="cd02440">
    <property type="entry name" value="AdoMet_MTases"/>
    <property type="match status" value="1"/>
</dbReference>
<dbReference type="SUPFAM" id="SSF46785">
    <property type="entry name" value="Winged helix' DNA-binding domain"/>
    <property type="match status" value="1"/>
</dbReference>
<dbReference type="GO" id="GO:0032259">
    <property type="term" value="P:methylation"/>
    <property type="evidence" value="ECO:0007669"/>
    <property type="project" value="UniProtKB-KW"/>
</dbReference>
<dbReference type="GO" id="GO:0008168">
    <property type="term" value="F:methyltransferase activity"/>
    <property type="evidence" value="ECO:0007669"/>
    <property type="project" value="UniProtKB-KW"/>
</dbReference>
<evidence type="ECO:0000313" key="7">
    <source>
        <dbReference type="Proteomes" id="UP001501222"/>
    </source>
</evidence>
<sequence length="349" mass="37212">MTDLHNSPAAASTLLPATCSDAPIWQVWTAAFQAPTLAIADELGIFSELHRRPAAAADLAIRIGIDAPATATITGVLAALDFVTQINGIYYLTDTSRTYLLPGGPYYWGPMLERVRSTPINCGQLLDKLRSRSATAEGRVIAMWNAATAQPAPLVAFTHAMHAHSFALAMRSVHALGLAGTRRVLDVGAGSGSYSIAAALQLPEFSSVILDMPVVCDVALAYAAQYGVDGRIETAPGDMFEDSWPDGCDAVFLSDIFHDWDDERCRLLAARAYDALQPGGKILVHEMPLADTKTGPLPATLYSMVMLFVAEGRQRSGPEIEEILSSVGFSSMTSNPTSGGYAVFSAMKI</sequence>
<evidence type="ECO:0000259" key="5">
    <source>
        <dbReference type="Pfam" id="PF08100"/>
    </source>
</evidence>
<dbReference type="PANTHER" id="PTHR43712">
    <property type="entry name" value="PUTATIVE (AFU_ORTHOLOGUE AFUA_4G14580)-RELATED"/>
    <property type="match status" value="1"/>
</dbReference>
<dbReference type="PROSITE" id="PS51683">
    <property type="entry name" value="SAM_OMT_II"/>
    <property type="match status" value="1"/>
</dbReference>
<name>A0ABP6YT18_9ACTN</name>
<keyword evidence="3" id="KW-0949">S-adenosyl-L-methionine</keyword>
<proteinExistence type="predicted"/>
<dbReference type="InterPro" id="IPR001077">
    <property type="entry name" value="COMT_C"/>
</dbReference>
<dbReference type="Pfam" id="PF00891">
    <property type="entry name" value="Methyltransf_2"/>
    <property type="match status" value="1"/>
</dbReference>
<dbReference type="InterPro" id="IPR012967">
    <property type="entry name" value="COMT_dimerisation"/>
</dbReference>
<evidence type="ECO:0000256" key="1">
    <source>
        <dbReference type="ARBA" id="ARBA00022603"/>
    </source>
</evidence>
<evidence type="ECO:0000256" key="3">
    <source>
        <dbReference type="ARBA" id="ARBA00022691"/>
    </source>
</evidence>
<keyword evidence="7" id="KW-1185">Reference proteome</keyword>